<accession>A0AC61RFD4</accession>
<dbReference type="Proteomes" id="UP000306319">
    <property type="component" value="Unassembled WGS sequence"/>
</dbReference>
<comment type="caution">
    <text evidence="1">The sequence shown here is derived from an EMBL/GenBank/DDBJ whole genome shotgun (WGS) entry which is preliminary data.</text>
</comment>
<dbReference type="EMBL" id="SRYB01000016">
    <property type="protein sequence ID" value="TGY78121.1"/>
    <property type="molecule type" value="Genomic_DNA"/>
</dbReference>
<evidence type="ECO:0000313" key="2">
    <source>
        <dbReference type="Proteomes" id="UP000306319"/>
    </source>
</evidence>
<keyword evidence="1" id="KW-0675">Receptor</keyword>
<gene>
    <name evidence="1" type="ORF">E5331_11370</name>
</gene>
<keyword evidence="2" id="KW-1185">Reference proteome</keyword>
<name>A0AC61RFD4_9BACT</name>
<sequence>MKAKFNLLPLALLLVMVFSSGFSAFAADFKASGTVTDKSDEPLIGVTVGVKGNPGVGTVTDIDGGFTLQVPQGSTLVFSYVGCITKELAAAADMKVVLDDDSENLEEVVVIGYGTVKRKDLTTAVSTVGGKDIDNRPIISAAQALQGKAAGIAVSSPNGAPGGGMTIRVRGTTSMNGSNDPLYVVDGVPVDNISFLAPNDIESMQILKDASAAAIYGSRGANGVILISTKHASSGKAQVSLNIQGGFTRVVKKIDVLNYMQYKELQDEIGLVAVPDGLSDMTDWQDETFRTGSTQNYNVSISQATEKLKYFFSGGYQRDGGIIKASFYQRYNFRMNVESELYKWLTAKTNVSYSDYSSNGGGAMGTGASRGGVILSTINTPTYAPIWDPEKPEQYYNNFYGVNLQHPVENIARQKYNRDRENRIIASGELLFTFIPGLTLQSKFTLDRRNALNTTFLDPVTTTRGREQYGEGSDNRNQNTVLTWDNILNWKHEFGKHGLDIMAGSSWTDSDYRNSYISGSHYRDDKIQTLNAANKIGLGGAGSAASEWAIMSYLGRVAYNYDSRYLLTANIRYDGSSKLHPDHRWKAFPSVSAAWRVNQESFMENINWISDLKLRGGWGKTGNQGGIGDYAYLQRYNINRVPWYEEGKENAVPTITQANLRTTDLTWETTTQWGIGVDFSVLNSRLNLAADYYYKKTTDMLMWVSLPAGAAAASSIQRNEGEMVNKGFEFSITSHNFQGDFTWDTEFNMSFNRNKLTKLSLQKIYTDAKTSDYVNENVVRNEPGRPLGGFYGYISDGVDPETGELMYRDLNGDERISSSDRTYIGDPNPDFTYGMTNSFSWKGFNLSIFLQGSYGNDIFNASRMETEGMYDGKNQTTRVLNRWRIPGQITDVPKAGYDMKNSTYFVEDGSYLRIKDISLSYNISGKWMDKIGISKIQPYFTASNVYTFTKYKGFDPEVNQWGNSGAVQGIDWGTYPQCRSYVIGLNVTF</sequence>
<protein>
    <submittedName>
        <fullName evidence="1">TonB-dependent receptor</fullName>
    </submittedName>
</protein>
<proteinExistence type="predicted"/>
<organism evidence="1 2">
    <name type="scientific">Lepagella muris</name>
    <dbReference type="NCBI Taxonomy" id="3032870"/>
    <lineage>
        <taxon>Bacteria</taxon>
        <taxon>Pseudomonadati</taxon>
        <taxon>Bacteroidota</taxon>
        <taxon>Bacteroidia</taxon>
        <taxon>Bacteroidales</taxon>
        <taxon>Muribaculaceae</taxon>
        <taxon>Lepagella</taxon>
    </lineage>
</organism>
<evidence type="ECO:0000313" key="1">
    <source>
        <dbReference type="EMBL" id="TGY78121.1"/>
    </source>
</evidence>
<reference evidence="1" key="1">
    <citation type="submission" date="2019-04" db="EMBL/GenBank/DDBJ databases">
        <title>Microbes associate with the intestines of laboratory mice.</title>
        <authorList>
            <person name="Navarre W."/>
            <person name="Wong E."/>
            <person name="Huang K."/>
            <person name="Tropini C."/>
            <person name="Ng K."/>
            <person name="Yu B."/>
        </authorList>
    </citation>
    <scope>NUCLEOTIDE SEQUENCE</scope>
    <source>
        <strain evidence="1">NM04_E33</strain>
    </source>
</reference>